<name>A0A951QU36_9CYAN</name>
<accession>A0A951QU36</accession>
<comment type="caution">
    <text evidence="1">The sequence shown here is derived from an EMBL/GenBank/DDBJ whole genome shotgun (WGS) entry which is preliminary data.</text>
</comment>
<reference evidence="1" key="1">
    <citation type="submission" date="2021-05" db="EMBL/GenBank/DDBJ databases">
        <authorList>
            <person name="Pietrasiak N."/>
            <person name="Ward R."/>
            <person name="Stajich J.E."/>
            <person name="Kurbessoian T."/>
        </authorList>
    </citation>
    <scope>NUCLEOTIDE SEQUENCE</scope>
    <source>
        <strain evidence="1">GSE-NOS-MK-12-04C</strain>
    </source>
</reference>
<organism evidence="1 2">
    <name type="scientific">Cyanomargarita calcarea GSE-NOS-MK-12-04C</name>
    <dbReference type="NCBI Taxonomy" id="2839659"/>
    <lineage>
        <taxon>Bacteria</taxon>
        <taxon>Bacillati</taxon>
        <taxon>Cyanobacteriota</taxon>
        <taxon>Cyanophyceae</taxon>
        <taxon>Nostocales</taxon>
        <taxon>Cyanomargaritaceae</taxon>
        <taxon>Cyanomargarita</taxon>
    </lineage>
</organism>
<proteinExistence type="predicted"/>
<dbReference type="EMBL" id="JAHHGZ010000036">
    <property type="protein sequence ID" value="MBW4670855.1"/>
    <property type="molecule type" value="Genomic_DNA"/>
</dbReference>
<protein>
    <submittedName>
        <fullName evidence="1">Uncharacterized protein</fullName>
    </submittedName>
</protein>
<dbReference type="AlphaFoldDB" id="A0A951QU36"/>
<gene>
    <name evidence="1" type="ORF">KME60_26385</name>
</gene>
<reference evidence="1" key="2">
    <citation type="journal article" date="2022" name="Microbiol. Resour. Announc.">
        <title>Metagenome Sequencing to Explore Phylogenomics of Terrestrial Cyanobacteria.</title>
        <authorList>
            <person name="Ward R.D."/>
            <person name="Stajich J.E."/>
            <person name="Johansen J.R."/>
            <person name="Huntemann M."/>
            <person name="Clum A."/>
            <person name="Foster B."/>
            <person name="Foster B."/>
            <person name="Roux S."/>
            <person name="Palaniappan K."/>
            <person name="Varghese N."/>
            <person name="Mukherjee S."/>
            <person name="Reddy T.B.K."/>
            <person name="Daum C."/>
            <person name="Copeland A."/>
            <person name="Chen I.A."/>
            <person name="Ivanova N.N."/>
            <person name="Kyrpides N.C."/>
            <person name="Shapiro N."/>
            <person name="Eloe-Fadrosh E.A."/>
            <person name="Pietrasiak N."/>
        </authorList>
    </citation>
    <scope>NUCLEOTIDE SEQUENCE</scope>
    <source>
        <strain evidence="1">GSE-NOS-MK-12-04C</strain>
    </source>
</reference>
<evidence type="ECO:0000313" key="1">
    <source>
        <dbReference type="EMBL" id="MBW4670855.1"/>
    </source>
</evidence>
<sequence>MSNFYDLLQKIKQRPALYLGKRSLSHLQVFLDGYTFSRRELGIEVTKQEREFEEFQEWIEQRFNQVDTQSWSRIILFYSEDESDALDRFFELFDKFLQRDDTLEVNAMNYGHPVTYS</sequence>
<evidence type="ECO:0000313" key="2">
    <source>
        <dbReference type="Proteomes" id="UP000729701"/>
    </source>
</evidence>
<dbReference type="Proteomes" id="UP000729701">
    <property type="component" value="Unassembled WGS sequence"/>
</dbReference>